<dbReference type="AlphaFoldDB" id="X6MEK6"/>
<name>X6MEK6_RETFI</name>
<organism evidence="1 2">
    <name type="scientific">Reticulomyxa filosa</name>
    <dbReference type="NCBI Taxonomy" id="46433"/>
    <lineage>
        <taxon>Eukaryota</taxon>
        <taxon>Sar</taxon>
        <taxon>Rhizaria</taxon>
        <taxon>Retaria</taxon>
        <taxon>Foraminifera</taxon>
        <taxon>Monothalamids</taxon>
        <taxon>Reticulomyxidae</taxon>
        <taxon>Reticulomyxa</taxon>
    </lineage>
</organism>
<reference evidence="1 2" key="1">
    <citation type="journal article" date="2013" name="Curr. Biol.">
        <title>The Genome of the Foraminiferan Reticulomyxa filosa.</title>
        <authorList>
            <person name="Glockner G."/>
            <person name="Hulsmann N."/>
            <person name="Schleicher M."/>
            <person name="Noegel A.A."/>
            <person name="Eichinger L."/>
            <person name="Gallinger C."/>
            <person name="Pawlowski J."/>
            <person name="Sierra R."/>
            <person name="Euteneuer U."/>
            <person name="Pillet L."/>
            <person name="Moustafa A."/>
            <person name="Platzer M."/>
            <person name="Groth M."/>
            <person name="Szafranski K."/>
            <person name="Schliwa M."/>
        </authorList>
    </citation>
    <scope>NUCLEOTIDE SEQUENCE [LARGE SCALE GENOMIC DNA]</scope>
</reference>
<dbReference type="EMBL" id="ASPP01021721">
    <property type="protein sequence ID" value="ETO12106.1"/>
    <property type="molecule type" value="Genomic_DNA"/>
</dbReference>
<accession>X6MEK6</accession>
<keyword evidence="2" id="KW-1185">Reference proteome</keyword>
<comment type="caution">
    <text evidence="1">The sequence shown here is derived from an EMBL/GenBank/DDBJ whole genome shotgun (WGS) entry which is preliminary data.</text>
</comment>
<sequence>MGKKSTEAELLAFGLLLFKPRIQYNYNDENIINSKAFYELKNCYNNHEKEISNSIVWDKDNNIYDKHEAAKLVIYHNRKFIRKILFYFDMNDSFNQYGKLYYM</sequence>
<evidence type="ECO:0000313" key="1">
    <source>
        <dbReference type="EMBL" id="ETO12106.1"/>
    </source>
</evidence>
<evidence type="ECO:0000313" key="2">
    <source>
        <dbReference type="Proteomes" id="UP000023152"/>
    </source>
</evidence>
<proteinExistence type="predicted"/>
<protein>
    <submittedName>
        <fullName evidence="1">Uncharacterized protein</fullName>
    </submittedName>
</protein>
<gene>
    <name evidence="1" type="ORF">RFI_25271</name>
</gene>
<dbReference type="Proteomes" id="UP000023152">
    <property type="component" value="Unassembled WGS sequence"/>
</dbReference>